<dbReference type="SUPFAM" id="SSF53271">
    <property type="entry name" value="PRTase-like"/>
    <property type="match status" value="1"/>
</dbReference>
<dbReference type="InterPro" id="IPR029057">
    <property type="entry name" value="PRTase-like"/>
</dbReference>
<evidence type="ECO:0000256" key="1">
    <source>
        <dbReference type="ARBA" id="ARBA00022679"/>
    </source>
</evidence>
<dbReference type="Proteomes" id="UP000024332">
    <property type="component" value="Unassembled WGS sequence"/>
</dbReference>
<dbReference type="AlphaFoldDB" id="A0A031LMH6"/>
<keyword evidence="5" id="KW-1185">Reference proteome</keyword>
<dbReference type="STRING" id="1160895.CM19_09565"/>
<gene>
    <name evidence="4" type="ORF">CM19_09565</name>
</gene>
<sequence length="236" mass="26957">MMQQTKENELRTRLLAVNLLKELKSVYTYKELSKIINVQESLLCRYVNGVTIPSDIQSLEIINKIKNTRFLINFLTNKIKIYEDKYVDSSELLLFPSLLKLLIEVHINKIPRIKDTTKILSVATNGVPFATMISIILNKPLIIAKKHMDSIYLEYYSESLKESDSVVSKLYIRKDLLKKDDKVLVVDDVIRSGKTINAAIRLAEKSGATVIAAVVLIQAENIRVNLDNLYVIFDLK</sequence>
<dbReference type="RefSeq" id="WP_048100125.1">
    <property type="nucleotide sequence ID" value="NZ_JFZT01000048.1"/>
</dbReference>
<evidence type="ECO:0000256" key="2">
    <source>
        <dbReference type="ARBA" id="ARBA00022726"/>
    </source>
</evidence>
<dbReference type="OrthoDB" id="31493at2157"/>
<dbReference type="PANTHER" id="PTHR43864:SF1">
    <property type="entry name" value="XANTHINE PHOSPHORIBOSYLTRANSFERASE"/>
    <property type="match status" value="1"/>
</dbReference>
<dbReference type="InterPro" id="IPR000836">
    <property type="entry name" value="PRTase_dom"/>
</dbReference>
<dbReference type="EMBL" id="JFZT01000048">
    <property type="protein sequence ID" value="EZQ03075.1"/>
    <property type="molecule type" value="Genomic_DNA"/>
</dbReference>
<keyword evidence="4" id="KW-0328">Glycosyltransferase</keyword>
<protein>
    <submittedName>
        <fullName evidence="4">Phosphoribosyltransferase</fullName>
    </submittedName>
</protein>
<accession>A0A031LMH6</accession>
<dbReference type="GO" id="GO:0006166">
    <property type="term" value="P:purine ribonucleoside salvage"/>
    <property type="evidence" value="ECO:0007669"/>
    <property type="project" value="UniProtKB-KW"/>
</dbReference>
<dbReference type="GO" id="GO:0016757">
    <property type="term" value="F:glycosyltransferase activity"/>
    <property type="evidence" value="ECO:0007669"/>
    <property type="project" value="UniProtKB-KW"/>
</dbReference>
<organism evidence="4 5">
    <name type="scientific">Candidatus Acidianus copahuensis</name>
    <dbReference type="NCBI Taxonomy" id="1160895"/>
    <lineage>
        <taxon>Archaea</taxon>
        <taxon>Thermoproteota</taxon>
        <taxon>Thermoprotei</taxon>
        <taxon>Sulfolobales</taxon>
        <taxon>Sulfolobaceae</taxon>
        <taxon>Acidianus</taxon>
    </lineage>
</organism>
<feature type="domain" description="Phosphoribosyltransferase" evidence="3">
    <location>
        <begin position="117"/>
        <end position="220"/>
    </location>
</feature>
<dbReference type="PANTHER" id="PTHR43864">
    <property type="entry name" value="HYPOXANTHINE/GUANINE PHOSPHORIBOSYLTRANSFERASE"/>
    <property type="match status" value="1"/>
</dbReference>
<reference evidence="4 5" key="1">
    <citation type="submission" date="2014-03" db="EMBL/GenBank/DDBJ databases">
        <title>Draft genome sequence of the novel thermoacidophilic archaea Acidianus copahuensis ALE1 strain, isolated from Copahue volcanic area in Neuquen Argentina.</title>
        <authorList>
            <person name="Urbieta M.S."/>
            <person name="Rascovan N."/>
            <person name="Castro C."/>
            <person name="Revale S."/>
            <person name="Giaveno M.A."/>
            <person name="Vazquez M.P."/>
            <person name="Donati E.R."/>
        </authorList>
    </citation>
    <scope>NUCLEOTIDE SEQUENCE [LARGE SCALE GENOMIC DNA]</scope>
    <source>
        <strain evidence="4 5">ALE1</strain>
    </source>
</reference>
<name>A0A031LMH6_9CREN</name>
<keyword evidence="2" id="KW-0660">Purine salvage</keyword>
<keyword evidence="1 4" id="KW-0808">Transferase</keyword>
<dbReference type="Gene3D" id="3.40.50.2020">
    <property type="match status" value="1"/>
</dbReference>
<evidence type="ECO:0000313" key="5">
    <source>
        <dbReference type="Proteomes" id="UP000024332"/>
    </source>
</evidence>
<dbReference type="Pfam" id="PF00156">
    <property type="entry name" value="Pribosyltran"/>
    <property type="match status" value="1"/>
</dbReference>
<dbReference type="CDD" id="cd06223">
    <property type="entry name" value="PRTases_typeI"/>
    <property type="match status" value="1"/>
</dbReference>
<dbReference type="InterPro" id="IPR050118">
    <property type="entry name" value="Pur/Pyrimidine_PRTase"/>
</dbReference>
<evidence type="ECO:0000259" key="3">
    <source>
        <dbReference type="Pfam" id="PF00156"/>
    </source>
</evidence>
<comment type="caution">
    <text evidence="4">The sequence shown here is derived from an EMBL/GenBank/DDBJ whole genome shotgun (WGS) entry which is preliminary data.</text>
</comment>
<proteinExistence type="predicted"/>
<evidence type="ECO:0000313" key="4">
    <source>
        <dbReference type="EMBL" id="EZQ03075.1"/>
    </source>
</evidence>